<accession>A0A3E2WFZ0</accession>
<dbReference type="AlphaFoldDB" id="A0A3E2WFZ0"/>
<proteinExistence type="predicted"/>
<dbReference type="EMBL" id="QVIA01000032">
    <property type="protein sequence ID" value="RGC25379.1"/>
    <property type="molecule type" value="Genomic_DNA"/>
</dbReference>
<evidence type="ECO:0000313" key="1">
    <source>
        <dbReference type="EMBL" id="RGC25379.1"/>
    </source>
</evidence>
<gene>
    <name evidence="1" type="ORF">DWX41_20480</name>
</gene>
<reference evidence="1 2" key="1">
    <citation type="submission" date="2018-08" db="EMBL/GenBank/DDBJ databases">
        <title>A genome reference for cultivated species of the human gut microbiota.</title>
        <authorList>
            <person name="Zou Y."/>
            <person name="Xue W."/>
            <person name="Luo G."/>
        </authorList>
    </citation>
    <scope>NUCLEOTIDE SEQUENCE [LARGE SCALE GENOMIC DNA]</scope>
    <source>
        <strain evidence="1 2">AF19-21</strain>
    </source>
</reference>
<organism evidence="1 2">
    <name type="scientific">Hungatella hathewayi</name>
    <dbReference type="NCBI Taxonomy" id="154046"/>
    <lineage>
        <taxon>Bacteria</taxon>
        <taxon>Bacillati</taxon>
        <taxon>Bacillota</taxon>
        <taxon>Clostridia</taxon>
        <taxon>Lachnospirales</taxon>
        <taxon>Lachnospiraceae</taxon>
        <taxon>Hungatella</taxon>
    </lineage>
</organism>
<dbReference type="Proteomes" id="UP000261111">
    <property type="component" value="Unassembled WGS sequence"/>
</dbReference>
<protein>
    <submittedName>
        <fullName evidence="1">Uncharacterized protein</fullName>
    </submittedName>
</protein>
<name>A0A3E2WFZ0_9FIRM</name>
<sequence length="66" mass="7151">MTLGIYMCRDTEQYIVEQQALQAAANAADQAAQTDAADENSEGIMDYLAGYAVTIERSAQDKVCSK</sequence>
<evidence type="ECO:0000313" key="2">
    <source>
        <dbReference type="Proteomes" id="UP000261111"/>
    </source>
</evidence>
<comment type="caution">
    <text evidence="1">The sequence shown here is derived from an EMBL/GenBank/DDBJ whole genome shotgun (WGS) entry which is preliminary data.</text>
</comment>